<dbReference type="EMBL" id="JBJQOH010000003">
    <property type="protein sequence ID" value="KAL3692125.1"/>
    <property type="molecule type" value="Genomic_DNA"/>
</dbReference>
<protein>
    <recommendedName>
        <fullName evidence="1">Reverse transcriptase domain-containing protein</fullName>
    </recommendedName>
</protein>
<dbReference type="Proteomes" id="UP001633002">
    <property type="component" value="Unassembled WGS sequence"/>
</dbReference>
<feature type="domain" description="Reverse transcriptase" evidence="1">
    <location>
        <begin position="1"/>
        <end position="166"/>
    </location>
</feature>
<evidence type="ECO:0000259" key="1">
    <source>
        <dbReference type="PROSITE" id="PS50878"/>
    </source>
</evidence>
<organism evidence="2 3">
    <name type="scientific">Riccia sorocarpa</name>
    <dbReference type="NCBI Taxonomy" id="122646"/>
    <lineage>
        <taxon>Eukaryota</taxon>
        <taxon>Viridiplantae</taxon>
        <taxon>Streptophyta</taxon>
        <taxon>Embryophyta</taxon>
        <taxon>Marchantiophyta</taxon>
        <taxon>Marchantiopsida</taxon>
        <taxon>Marchantiidae</taxon>
        <taxon>Marchantiales</taxon>
        <taxon>Ricciaceae</taxon>
        <taxon>Riccia</taxon>
    </lineage>
</organism>
<gene>
    <name evidence="2" type="ORF">R1sor_005776</name>
</gene>
<dbReference type="Pfam" id="PF00078">
    <property type="entry name" value="RVT_1"/>
    <property type="match status" value="1"/>
</dbReference>
<dbReference type="Pfam" id="PF13966">
    <property type="entry name" value="zf-RVT"/>
    <property type="match status" value="1"/>
</dbReference>
<sequence>MKAYDRVAHGFLWDTLEAMGMGVDTVNMIKGLVEGGTSEVHVNGSFTEEIKIGRGVRQGCPLAPLLFAMTTQPLMRALREEERVGNIKGLNLGGGNSLLHQLFADDTGICITAEEEQFVQLKEVIKEFESVSGACLNLQKSVVMQLKPAQYRPGWSRLLSWPAKTLLLKHVLAATPLYQLMSVGLCRDGLEELERLCRNFLWGWNEDGNPKHALIAWERIAHDKGGGGLGWTSFKNMADALHTRLIGRVLEGDNAEWIHLARSFILRTLRRGAYQRESIQWTWQECLILLPVSRIEGSPTLSRILGSWNRTRKRLRWDSRRGELDSRMSLLQIKAIYQVSKGAGVTSVTNGRELGLLRRTNIRNLEEVMVISRESSWRLFLRSRGIFPEEEVLVKLDALEEWCKEQKVVNKNIMDLEGWEWESLKGEFKWVNSTREWRQILAKEVDFSDKMEEKWQGQSHLISWKQRWKLLWVVPIPYRRRIWLWRILQRGFFTKKRAADMGFQDGTCKRCVTSQESVEHILWSCRKTADRRRHLVQLTCPDIQITSLLEWIDVTLRNAQRNPASLLVCINYCWTAWRERNEWQFNHKHVNRPVHTFLMDVDLEIFALRSQRNSEERQQSFDNAREEIARWKESWRRIRSLRRTVPDL</sequence>
<dbReference type="InterPro" id="IPR026960">
    <property type="entry name" value="RVT-Znf"/>
</dbReference>
<keyword evidence="3" id="KW-1185">Reference proteome</keyword>
<evidence type="ECO:0000313" key="2">
    <source>
        <dbReference type="EMBL" id="KAL3692125.1"/>
    </source>
</evidence>
<dbReference type="PROSITE" id="PS50878">
    <property type="entry name" value="RT_POL"/>
    <property type="match status" value="1"/>
</dbReference>
<proteinExistence type="predicted"/>
<dbReference type="PANTHER" id="PTHR31635:SF196">
    <property type="entry name" value="REVERSE TRANSCRIPTASE DOMAIN-CONTAINING PROTEIN-RELATED"/>
    <property type="match status" value="1"/>
</dbReference>
<comment type="caution">
    <text evidence="2">The sequence shown here is derived from an EMBL/GenBank/DDBJ whole genome shotgun (WGS) entry which is preliminary data.</text>
</comment>
<reference evidence="2 3" key="1">
    <citation type="submission" date="2024-09" db="EMBL/GenBank/DDBJ databases">
        <title>Chromosome-scale assembly of Riccia sorocarpa.</title>
        <authorList>
            <person name="Paukszto L."/>
        </authorList>
    </citation>
    <scope>NUCLEOTIDE SEQUENCE [LARGE SCALE GENOMIC DNA]</scope>
    <source>
        <strain evidence="2">LP-2024</strain>
        <tissue evidence="2">Aerial parts of the thallus</tissue>
    </source>
</reference>
<dbReference type="PANTHER" id="PTHR31635">
    <property type="entry name" value="REVERSE TRANSCRIPTASE DOMAIN-CONTAINING PROTEIN-RELATED"/>
    <property type="match status" value="1"/>
</dbReference>
<name>A0ABD3HPD6_9MARC</name>
<dbReference type="InterPro" id="IPR000477">
    <property type="entry name" value="RT_dom"/>
</dbReference>
<accession>A0ABD3HPD6</accession>
<dbReference type="AlphaFoldDB" id="A0ABD3HPD6"/>
<evidence type="ECO:0000313" key="3">
    <source>
        <dbReference type="Proteomes" id="UP001633002"/>
    </source>
</evidence>